<dbReference type="PANTHER" id="PTHR45080">
    <property type="entry name" value="CONTACTIN 5"/>
    <property type="match status" value="1"/>
</dbReference>
<sequence>MFTLVLLSHSSHLSPYFTVPPKLSPVNPERTLNVGERASLICSVTKGDIPLTIKWLKDGRYLDSSAALSITHVDQFNSMLVIDSVSARHSGNYSCTVRNMAAEETQIQRLIVNGKRSMSCRNINSTIIPNIYTLKYFHLHHIYSLLYFHYFDFNLIR</sequence>
<keyword evidence="2" id="KW-1015">Disulfide bond</keyword>
<dbReference type="SMART" id="SM00409">
    <property type="entry name" value="IG"/>
    <property type="match status" value="1"/>
</dbReference>
<dbReference type="GO" id="GO:0005886">
    <property type="term" value="C:plasma membrane"/>
    <property type="evidence" value="ECO:0007669"/>
    <property type="project" value="TreeGrafter"/>
</dbReference>
<protein>
    <submittedName>
        <fullName evidence="5">Down syndrome cell adhesion molecule homolog</fullName>
    </submittedName>
</protein>
<organism evidence="5">
    <name type="scientific">Cacopsylla melanoneura</name>
    <dbReference type="NCBI Taxonomy" id="428564"/>
    <lineage>
        <taxon>Eukaryota</taxon>
        <taxon>Metazoa</taxon>
        <taxon>Ecdysozoa</taxon>
        <taxon>Arthropoda</taxon>
        <taxon>Hexapoda</taxon>
        <taxon>Insecta</taxon>
        <taxon>Pterygota</taxon>
        <taxon>Neoptera</taxon>
        <taxon>Paraneoptera</taxon>
        <taxon>Hemiptera</taxon>
        <taxon>Sternorrhyncha</taxon>
        <taxon>Psylloidea</taxon>
        <taxon>Psyllidae</taxon>
        <taxon>Psyllinae</taxon>
        <taxon>Cacopsylla</taxon>
    </lineage>
</organism>
<dbReference type="SUPFAM" id="SSF48726">
    <property type="entry name" value="Immunoglobulin"/>
    <property type="match status" value="1"/>
</dbReference>
<evidence type="ECO:0000256" key="3">
    <source>
        <dbReference type="ARBA" id="ARBA00023319"/>
    </source>
</evidence>
<dbReference type="InterPro" id="IPR003598">
    <property type="entry name" value="Ig_sub2"/>
</dbReference>
<keyword evidence="1" id="KW-0732">Signal</keyword>
<feature type="domain" description="Ig-like" evidence="4">
    <location>
        <begin position="21"/>
        <end position="108"/>
    </location>
</feature>
<evidence type="ECO:0000259" key="4">
    <source>
        <dbReference type="PROSITE" id="PS50835"/>
    </source>
</evidence>
<dbReference type="InterPro" id="IPR050958">
    <property type="entry name" value="Cell_Adh-Cytoskel_Orgn"/>
</dbReference>
<dbReference type="EMBL" id="HBUF01361462">
    <property type="protein sequence ID" value="CAG6720993.1"/>
    <property type="molecule type" value="Transcribed_RNA"/>
</dbReference>
<evidence type="ECO:0000256" key="1">
    <source>
        <dbReference type="ARBA" id="ARBA00022729"/>
    </source>
</evidence>
<dbReference type="PANTHER" id="PTHR45080:SF8">
    <property type="entry name" value="IG-LIKE DOMAIN-CONTAINING PROTEIN"/>
    <property type="match status" value="1"/>
</dbReference>
<dbReference type="InterPro" id="IPR036179">
    <property type="entry name" value="Ig-like_dom_sf"/>
</dbReference>
<dbReference type="InterPro" id="IPR007110">
    <property type="entry name" value="Ig-like_dom"/>
</dbReference>
<evidence type="ECO:0000313" key="5">
    <source>
        <dbReference type="EMBL" id="CAG6720993.1"/>
    </source>
</evidence>
<dbReference type="SMART" id="SM00408">
    <property type="entry name" value="IGc2"/>
    <property type="match status" value="1"/>
</dbReference>
<reference evidence="5" key="1">
    <citation type="submission" date="2021-05" db="EMBL/GenBank/DDBJ databases">
        <authorList>
            <person name="Alioto T."/>
            <person name="Alioto T."/>
            <person name="Gomez Garrido J."/>
        </authorList>
    </citation>
    <scope>NUCLEOTIDE SEQUENCE</scope>
</reference>
<dbReference type="AlphaFoldDB" id="A0A8D8Y6J4"/>
<dbReference type="FunFam" id="2.60.40.10:FF:000333">
    <property type="entry name" value="Down syndrome cell adhesion molecule"/>
    <property type="match status" value="1"/>
</dbReference>
<proteinExistence type="predicted"/>
<dbReference type="Pfam" id="PF13927">
    <property type="entry name" value="Ig_3"/>
    <property type="match status" value="1"/>
</dbReference>
<accession>A0A8D8Y6J4</accession>
<dbReference type="Gene3D" id="2.60.40.10">
    <property type="entry name" value="Immunoglobulins"/>
    <property type="match status" value="1"/>
</dbReference>
<dbReference type="GO" id="GO:0007156">
    <property type="term" value="P:homophilic cell adhesion via plasma membrane adhesion molecules"/>
    <property type="evidence" value="ECO:0007669"/>
    <property type="project" value="TreeGrafter"/>
</dbReference>
<dbReference type="PROSITE" id="PS50835">
    <property type="entry name" value="IG_LIKE"/>
    <property type="match status" value="1"/>
</dbReference>
<dbReference type="InterPro" id="IPR013783">
    <property type="entry name" value="Ig-like_fold"/>
</dbReference>
<evidence type="ECO:0000256" key="2">
    <source>
        <dbReference type="ARBA" id="ARBA00023157"/>
    </source>
</evidence>
<name>A0A8D8Y6J4_9HEMI</name>
<dbReference type="InterPro" id="IPR003599">
    <property type="entry name" value="Ig_sub"/>
</dbReference>
<keyword evidence="3" id="KW-0393">Immunoglobulin domain</keyword>